<dbReference type="Pfam" id="PF01467">
    <property type="entry name" value="CTP_transf_like"/>
    <property type="match status" value="1"/>
</dbReference>
<evidence type="ECO:0000256" key="2">
    <source>
        <dbReference type="ARBA" id="ARBA00022642"/>
    </source>
</evidence>
<dbReference type="GO" id="GO:0009435">
    <property type="term" value="P:NAD+ biosynthetic process"/>
    <property type="evidence" value="ECO:0007669"/>
    <property type="project" value="UniProtKB-UniPathway"/>
</dbReference>
<evidence type="ECO:0000259" key="8">
    <source>
        <dbReference type="Pfam" id="PF01467"/>
    </source>
</evidence>
<sequence length="207" mass="23154">MTPPTSIEQIGVFGGTFDPIHNGHLAIAESVRLQLGLDKVIFVVAADQWLRKHPPEASATDRFNMVKLAVGRVPYFSASDVDLVRQGHTYTIDTLRDLRTQLGDSVVFKLIIGADSANSFHQWKHTEEIQIFATVVVVGRPTMKIKTPMLGSGSNLNIEVEYLEGPMVDISATKIRHFNRSGKQIKEFTTQTVVQYIKSKGLYRKEE</sequence>
<dbReference type="NCBIfam" id="TIGR00482">
    <property type="entry name" value="nicotinate (nicotinamide) nucleotide adenylyltransferase"/>
    <property type="match status" value="1"/>
</dbReference>
<dbReference type="GO" id="GO:0005524">
    <property type="term" value="F:ATP binding"/>
    <property type="evidence" value="ECO:0007669"/>
    <property type="project" value="UniProtKB-KW"/>
</dbReference>
<reference evidence="9" key="1">
    <citation type="submission" date="2018-05" db="EMBL/GenBank/DDBJ databases">
        <authorList>
            <person name="Lanie J.A."/>
            <person name="Ng W.-L."/>
            <person name="Kazmierczak K.M."/>
            <person name="Andrzejewski T.M."/>
            <person name="Davidsen T.M."/>
            <person name="Wayne K.J."/>
            <person name="Tettelin H."/>
            <person name="Glass J.I."/>
            <person name="Rusch D."/>
            <person name="Podicherti R."/>
            <person name="Tsui H.-C.T."/>
            <person name="Winkler M.E."/>
        </authorList>
    </citation>
    <scope>NUCLEOTIDE SEQUENCE</scope>
</reference>
<keyword evidence="5" id="KW-0547">Nucleotide-binding</keyword>
<feature type="domain" description="Cytidyltransferase-like" evidence="8">
    <location>
        <begin position="12"/>
        <end position="177"/>
    </location>
</feature>
<dbReference type="SUPFAM" id="SSF52374">
    <property type="entry name" value="Nucleotidylyl transferase"/>
    <property type="match status" value="1"/>
</dbReference>
<keyword evidence="2" id="KW-0662">Pyridine nucleotide biosynthesis</keyword>
<dbReference type="InterPro" id="IPR014729">
    <property type="entry name" value="Rossmann-like_a/b/a_fold"/>
</dbReference>
<dbReference type="InterPro" id="IPR005248">
    <property type="entry name" value="NadD/NMNAT"/>
</dbReference>
<evidence type="ECO:0000313" key="9">
    <source>
        <dbReference type="EMBL" id="SVA59636.1"/>
    </source>
</evidence>
<dbReference type="InterPro" id="IPR004821">
    <property type="entry name" value="Cyt_trans-like"/>
</dbReference>
<dbReference type="GO" id="GO:0070566">
    <property type="term" value="F:adenylyltransferase activity"/>
    <property type="evidence" value="ECO:0007669"/>
    <property type="project" value="UniProtKB-ARBA"/>
</dbReference>
<evidence type="ECO:0000256" key="3">
    <source>
        <dbReference type="ARBA" id="ARBA00022679"/>
    </source>
</evidence>
<dbReference type="HAMAP" id="MF_00244">
    <property type="entry name" value="NaMN_adenylyltr"/>
    <property type="match status" value="1"/>
</dbReference>
<comment type="pathway">
    <text evidence="1">Cofactor biosynthesis; NAD(+) biosynthesis.</text>
</comment>
<dbReference type="NCBIfam" id="NF000840">
    <property type="entry name" value="PRK00071.1-3"/>
    <property type="match status" value="1"/>
</dbReference>
<dbReference type="EMBL" id="UINC01013881">
    <property type="protein sequence ID" value="SVA59636.1"/>
    <property type="molecule type" value="Genomic_DNA"/>
</dbReference>
<dbReference type="UniPathway" id="UPA00253"/>
<dbReference type="PANTHER" id="PTHR39321">
    <property type="entry name" value="NICOTINATE-NUCLEOTIDE ADENYLYLTRANSFERASE-RELATED"/>
    <property type="match status" value="1"/>
</dbReference>
<keyword evidence="7" id="KW-0520">NAD</keyword>
<keyword evidence="6" id="KW-0067">ATP-binding</keyword>
<proteinExistence type="inferred from homology"/>
<evidence type="ECO:0000256" key="7">
    <source>
        <dbReference type="ARBA" id="ARBA00023027"/>
    </source>
</evidence>
<accession>A0A381X4F3</accession>
<keyword evidence="4" id="KW-0548">Nucleotidyltransferase</keyword>
<keyword evidence="3" id="KW-0808">Transferase</keyword>
<dbReference type="PANTHER" id="PTHR39321:SF3">
    <property type="entry name" value="PHOSPHOPANTETHEINE ADENYLYLTRANSFERASE"/>
    <property type="match status" value="1"/>
</dbReference>
<evidence type="ECO:0000256" key="1">
    <source>
        <dbReference type="ARBA" id="ARBA00004790"/>
    </source>
</evidence>
<dbReference type="CDD" id="cd02165">
    <property type="entry name" value="NMNAT"/>
    <property type="match status" value="1"/>
</dbReference>
<organism evidence="9">
    <name type="scientific">marine metagenome</name>
    <dbReference type="NCBI Taxonomy" id="408172"/>
    <lineage>
        <taxon>unclassified sequences</taxon>
        <taxon>metagenomes</taxon>
        <taxon>ecological metagenomes</taxon>
    </lineage>
</organism>
<name>A0A381X4F3_9ZZZZ</name>
<dbReference type="Gene3D" id="3.40.50.620">
    <property type="entry name" value="HUPs"/>
    <property type="match status" value="1"/>
</dbReference>
<evidence type="ECO:0000256" key="6">
    <source>
        <dbReference type="ARBA" id="ARBA00022840"/>
    </source>
</evidence>
<dbReference type="AlphaFoldDB" id="A0A381X4F3"/>
<evidence type="ECO:0000256" key="4">
    <source>
        <dbReference type="ARBA" id="ARBA00022695"/>
    </source>
</evidence>
<protein>
    <recommendedName>
        <fullName evidence="8">Cytidyltransferase-like domain-containing protein</fullName>
    </recommendedName>
</protein>
<evidence type="ECO:0000256" key="5">
    <source>
        <dbReference type="ARBA" id="ARBA00022741"/>
    </source>
</evidence>
<gene>
    <name evidence="9" type="ORF">METZ01_LOCUS112490</name>
</gene>
<dbReference type="NCBIfam" id="TIGR00125">
    <property type="entry name" value="cyt_tran_rel"/>
    <property type="match status" value="1"/>
</dbReference>